<dbReference type="EMBL" id="JAWQEG010001590">
    <property type="protein sequence ID" value="KAK3878093.1"/>
    <property type="molecule type" value="Genomic_DNA"/>
</dbReference>
<accession>A0AAE1KNP6</accession>
<reference evidence="1" key="1">
    <citation type="submission" date="2023-10" db="EMBL/GenBank/DDBJ databases">
        <title>Genome assemblies of two species of porcelain crab, Petrolisthes cinctipes and Petrolisthes manimaculis (Anomura: Porcellanidae).</title>
        <authorList>
            <person name="Angst P."/>
        </authorList>
    </citation>
    <scope>NUCLEOTIDE SEQUENCE</scope>
    <source>
        <strain evidence="1">PB745_01</strain>
        <tissue evidence="1">Gill</tissue>
    </source>
</reference>
<name>A0AAE1KNP6_PETCI</name>
<evidence type="ECO:0000313" key="1">
    <source>
        <dbReference type="EMBL" id="KAK3878093.1"/>
    </source>
</evidence>
<proteinExistence type="predicted"/>
<gene>
    <name evidence="1" type="ORF">Pcinc_017250</name>
</gene>
<comment type="caution">
    <text evidence="1">The sequence shown here is derived from an EMBL/GenBank/DDBJ whole genome shotgun (WGS) entry which is preliminary data.</text>
</comment>
<evidence type="ECO:0000313" key="2">
    <source>
        <dbReference type="Proteomes" id="UP001286313"/>
    </source>
</evidence>
<organism evidence="1 2">
    <name type="scientific">Petrolisthes cinctipes</name>
    <name type="common">Flat porcelain crab</name>
    <dbReference type="NCBI Taxonomy" id="88211"/>
    <lineage>
        <taxon>Eukaryota</taxon>
        <taxon>Metazoa</taxon>
        <taxon>Ecdysozoa</taxon>
        <taxon>Arthropoda</taxon>
        <taxon>Crustacea</taxon>
        <taxon>Multicrustacea</taxon>
        <taxon>Malacostraca</taxon>
        <taxon>Eumalacostraca</taxon>
        <taxon>Eucarida</taxon>
        <taxon>Decapoda</taxon>
        <taxon>Pleocyemata</taxon>
        <taxon>Anomura</taxon>
        <taxon>Galatheoidea</taxon>
        <taxon>Porcellanidae</taxon>
        <taxon>Petrolisthes</taxon>
    </lineage>
</organism>
<sequence>MWPRNLTSPTPLSIYRGCGCLSHCHHRHHNHHYLPCPYYPSLSRHYQPLPLFHPPVSTTTTALSPLLSLPTPAQSPVRLPQTPLPPPASITLAASPHRHLLFLSL</sequence>
<dbReference type="Proteomes" id="UP001286313">
    <property type="component" value="Unassembled WGS sequence"/>
</dbReference>
<keyword evidence="2" id="KW-1185">Reference proteome</keyword>
<protein>
    <submittedName>
        <fullName evidence="1">Uncharacterized protein</fullName>
    </submittedName>
</protein>
<dbReference type="AlphaFoldDB" id="A0AAE1KNP6"/>